<evidence type="ECO:0000313" key="1">
    <source>
        <dbReference type="EMBL" id="MCF3948566.1"/>
    </source>
</evidence>
<organism evidence="1 2">
    <name type="scientific">Acidiphilium iwatense</name>
    <dbReference type="NCBI Taxonomy" id="768198"/>
    <lineage>
        <taxon>Bacteria</taxon>
        <taxon>Pseudomonadati</taxon>
        <taxon>Pseudomonadota</taxon>
        <taxon>Alphaproteobacteria</taxon>
        <taxon>Acetobacterales</taxon>
        <taxon>Acidocellaceae</taxon>
        <taxon>Acidiphilium</taxon>
    </lineage>
</organism>
<evidence type="ECO:0000313" key="2">
    <source>
        <dbReference type="Proteomes" id="UP001521209"/>
    </source>
</evidence>
<protein>
    <recommendedName>
        <fullName evidence="3">DUF5678 domain-containing protein</fullName>
    </recommendedName>
</protein>
<reference evidence="1 2" key="1">
    <citation type="submission" date="2022-01" db="EMBL/GenBank/DDBJ databases">
        <authorList>
            <person name="Won M."/>
            <person name="Kim S.-J."/>
            <person name="Kwon S.-W."/>
        </authorList>
    </citation>
    <scope>NUCLEOTIDE SEQUENCE [LARGE SCALE GENOMIC DNA]</scope>
    <source>
        <strain evidence="1 2">KCTC 23505</strain>
    </source>
</reference>
<dbReference type="RefSeq" id="WP_235705847.1">
    <property type="nucleotide sequence ID" value="NZ_JAKGBZ010000060.1"/>
</dbReference>
<dbReference type="Proteomes" id="UP001521209">
    <property type="component" value="Unassembled WGS sequence"/>
</dbReference>
<gene>
    <name evidence="1" type="ORF">L2A60_18025</name>
</gene>
<evidence type="ECO:0008006" key="3">
    <source>
        <dbReference type="Google" id="ProtNLM"/>
    </source>
</evidence>
<accession>A0ABS9E3S2</accession>
<name>A0ABS9E3S2_9PROT</name>
<comment type="caution">
    <text evidence="1">The sequence shown here is derived from an EMBL/GenBank/DDBJ whole genome shotgun (WGS) entry which is preliminary data.</text>
</comment>
<dbReference type="EMBL" id="JAKGBZ010000060">
    <property type="protein sequence ID" value="MCF3948566.1"/>
    <property type="molecule type" value="Genomic_DNA"/>
</dbReference>
<keyword evidence="2" id="KW-1185">Reference proteome</keyword>
<proteinExistence type="predicted"/>
<sequence length="69" mass="8086">MSLASDTEWLRAKLGSEAFHRDYPQRWLAVRDEQVVFNHPENAAMLEWLEREDPKRLCVIAFADSRVLA</sequence>